<keyword evidence="1 3" id="KW-0732">Signal</keyword>
<organism evidence="5 6">
    <name type="scientific">Cyprinodon variegatus</name>
    <name type="common">Sheepshead minnow</name>
    <dbReference type="NCBI Taxonomy" id="28743"/>
    <lineage>
        <taxon>Eukaryota</taxon>
        <taxon>Metazoa</taxon>
        <taxon>Chordata</taxon>
        <taxon>Craniata</taxon>
        <taxon>Vertebrata</taxon>
        <taxon>Euteleostomi</taxon>
        <taxon>Actinopterygii</taxon>
        <taxon>Neopterygii</taxon>
        <taxon>Teleostei</taxon>
        <taxon>Neoteleostei</taxon>
        <taxon>Acanthomorphata</taxon>
        <taxon>Ovalentaria</taxon>
        <taxon>Atherinomorphae</taxon>
        <taxon>Cyprinodontiformes</taxon>
        <taxon>Cyprinodontidae</taxon>
        <taxon>Cyprinodon</taxon>
    </lineage>
</organism>
<dbReference type="GO" id="GO:0005886">
    <property type="term" value="C:plasma membrane"/>
    <property type="evidence" value="ECO:0007669"/>
    <property type="project" value="TreeGrafter"/>
</dbReference>
<dbReference type="InterPro" id="IPR050413">
    <property type="entry name" value="TCR_beta_variable"/>
</dbReference>
<dbReference type="AlphaFoldDB" id="A0A3Q2FZ71"/>
<accession>A0A3Q2FZ71</accession>
<dbReference type="InterPro" id="IPR036179">
    <property type="entry name" value="Ig-like_dom_sf"/>
</dbReference>
<evidence type="ECO:0000313" key="6">
    <source>
        <dbReference type="Proteomes" id="UP000265020"/>
    </source>
</evidence>
<reference evidence="5" key="2">
    <citation type="submission" date="2025-09" db="UniProtKB">
        <authorList>
            <consortium name="Ensembl"/>
        </authorList>
    </citation>
    <scope>IDENTIFICATION</scope>
</reference>
<evidence type="ECO:0000256" key="2">
    <source>
        <dbReference type="ARBA" id="ARBA00022859"/>
    </source>
</evidence>
<dbReference type="GO" id="GO:0007166">
    <property type="term" value="P:cell surface receptor signaling pathway"/>
    <property type="evidence" value="ECO:0007669"/>
    <property type="project" value="TreeGrafter"/>
</dbReference>
<evidence type="ECO:0000256" key="1">
    <source>
        <dbReference type="ARBA" id="ARBA00022729"/>
    </source>
</evidence>
<feature type="chain" id="PRO_5018601190" description="Ig-like domain-containing protein" evidence="3">
    <location>
        <begin position="24"/>
        <end position="127"/>
    </location>
</feature>
<dbReference type="Proteomes" id="UP000265020">
    <property type="component" value="Unassembled WGS sequence"/>
</dbReference>
<dbReference type="PROSITE" id="PS50835">
    <property type="entry name" value="IG_LIKE"/>
    <property type="match status" value="1"/>
</dbReference>
<dbReference type="InterPro" id="IPR013783">
    <property type="entry name" value="Ig-like_fold"/>
</dbReference>
<reference evidence="5" key="1">
    <citation type="submission" date="2025-08" db="UniProtKB">
        <authorList>
            <consortium name="Ensembl"/>
        </authorList>
    </citation>
    <scope>IDENTIFICATION</scope>
</reference>
<feature type="domain" description="Ig-like" evidence="4">
    <location>
        <begin position="8"/>
        <end position="127"/>
    </location>
</feature>
<keyword evidence="2" id="KW-0391">Immunity</keyword>
<dbReference type="Gene3D" id="2.60.40.10">
    <property type="entry name" value="Immunoglobulins"/>
    <property type="match status" value="1"/>
</dbReference>
<evidence type="ECO:0000256" key="3">
    <source>
        <dbReference type="SAM" id="SignalP"/>
    </source>
</evidence>
<dbReference type="PANTHER" id="PTHR23268">
    <property type="entry name" value="T-CELL RECEPTOR BETA CHAIN"/>
    <property type="match status" value="1"/>
</dbReference>
<protein>
    <recommendedName>
        <fullName evidence="4">Ig-like domain-containing protein</fullName>
    </recommendedName>
</protein>
<feature type="signal peptide" evidence="3">
    <location>
        <begin position="1"/>
        <end position="23"/>
    </location>
</feature>
<proteinExistence type="predicted"/>
<dbReference type="GeneTree" id="ENSGT00940000166007"/>
<name>A0A3Q2FZ71_CYPVA</name>
<sequence length="127" mass="14075">MLLNLFFPLLSFLSCSFAGSSESNKVKQNPAEILKSTSDKEAEMSCSHSITYYDRILWYKQTARDIQLLGYMYEGTETLESGVNVKIKGNANKDGSKHSTLNIGNLSEDDSAVYFCAASRHSTTEPS</sequence>
<evidence type="ECO:0000313" key="5">
    <source>
        <dbReference type="Ensembl" id="ENSCVAP00000013960.1"/>
    </source>
</evidence>
<dbReference type="Pfam" id="PF07686">
    <property type="entry name" value="V-set"/>
    <property type="match status" value="1"/>
</dbReference>
<dbReference type="InterPro" id="IPR013106">
    <property type="entry name" value="Ig_V-set"/>
</dbReference>
<dbReference type="PANTHER" id="PTHR23268:SF102">
    <property type="entry name" value="IMMUNOGLOBULIN V-SET DOMAIN-CONTAINING PROTEIN"/>
    <property type="match status" value="1"/>
</dbReference>
<keyword evidence="6" id="KW-1185">Reference proteome</keyword>
<dbReference type="GO" id="GO:0002376">
    <property type="term" value="P:immune system process"/>
    <property type="evidence" value="ECO:0007669"/>
    <property type="project" value="UniProtKB-KW"/>
</dbReference>
<dbReference type="Ensembl" id="ENSCVAT00000021645.1">
    <property type="protein sequence ID" value="ENSCVAP00000013960.1"/>
    <property type="gene ID" value="ENSCVAG00000016523.1"/>
</dbReference>
<dbReference type="OMA" id="TVINCSH"/>
<dbReference type="InterPro" id="IPR007110">
    <property type="entry name" value="Ig-like_dom"/>
</dbReference>
<dbReference type="SUPFAM" id="SSF48726">
    <property type="entry name" value="Immunoglobulin"/>
    <property type="match status" value="1"/>
</dbReference>
<evidence type="ECO:0000259" key="4">
    <source>
        <dbReference type="PROSITE" id="PS50835"/>
    </source>
</evidence>